<dbReference type="NCBIfam" id="NF004281">
    <property type="entry name" value="PRK05690.1"/>
    <property type="match status" value="1"/>
</dbReference>
<reference evidence="5 6" key="1">
    <citation type="journal article" date="2013" name="ISME J.">
        <title>A metabolic model for members of the genus Tetrasphaera involved in enhanced biological phosphorus removal.</title>
        <authorList>
            <person name="Kristiansen R."/>
            <person name="Nguyen H.T.T."/>
            <person name="Saunders A.M."/>
            <person name="Nielsen J.L."/>
            <person name="Wimmer R."/>
            <person name="Le V.Q."/>
            <person name="McIlroy S.J."/>
            <person name="Petrovski S."/>
            <person name="Seviour R.J."/>
            <person name="Calteau A."/>
            <person name="Nielsen K.L."/>
            <person name="Nielsen P.H."/>
        </authorList>
    </citation>
    <scope>NUCLEOTIDE SEQUENCE [LARGE SCALE GENOMIC DNA]</scope>
    <source>
        <strain evidence="5 6">Lp2</strain>
    </source>
</reference>
<evidence type="ECO:0000313" key="6">
    <source>
        <dbReference type="Proteomes" id="UP000013167"/>
    </source>
</evidence>
<organism evidence="5 6">
    <name type="scientific">Phycicoccus elongatus Lp2</name>
    <dbReference type="NCBI Taxonomy" id="1193181"/>
    <lineage>
        <taxon>Bacteria</taxon>
        <taxon>Bacillati</taxon>
        <taxon>Actinomycetota</taxon>
        <taxon>Actinomycetes</taxon>
        <taxon>Micrococcales</taxon>
        <taxon>Intrasporangiaceae</taxon>
        <taxon>Phycicoccus</taxon>
    </lineage>
</organism>
<protein>
    <submittedName>
        <fullName evidence="5">Putative adenylyltransferase/sulfurtransferase MoeZ</fullName>
        <ecNumber evidence="5">2.7.7.-</ecNumber>
        <ecNumber evidence="5">2.8.1.-</ecNumber>
    </submittedName>
</protein>
<keyword evidence="3" id="KW-0067">ATP-binding</keyword>
<evidence type="ECO:0000256" key="2">
    <source>
        <dbReference type="ARBA" id="ARBA00022741"/>
    </source>
</evidence>
<dbReference type="HOGENOM" id="CLU_013325_1_0_11"/>
<dbReference type="SUPFAM" id="SSF52821">
    <property type="entry name" value="Rhodanese/Cell cycle control phosphatase"/>
    <property type="match status" value="1"/>
</dbReference>
<dbReference type="SUPFAM" id="SSF69572">
    <property type="entry name" value="Activating enzymes of the ubiquitin-like proteins"/>
    <property type="match status" value="1"/>
</dbReference>
<comment type="caution">
    <text evidence="5">The sequence shown here is derived from an EMBL/GenBank/DDBJ whole genome shotgun (WGS) entry which is preliminary data.</text>
</comment>
<dbReference type="InterPro" id="IPR045886">
    <property type="entry name" value="ThiF/MoeB/HesA"/>
</dbReference>
<dbReference type="Gene3D" id="3.40.250.10">
    <property type="entry name" value="Rhodanese-like domain"/>
    <property type="match status" value="1"/>
</dbReference>
<dbReference type="InterPro" id="IPR001763">
    <property type="entry name" value="Rhodanese-like_dom"/>
</dbReference>
<dbReference type="GO" id="GO:0016779">
    <property type="term" value="F:nucleotidyltransferase activity"/>
    <property type="evidence" value="ECO:0007669"/>
    <property type="project" value="UniProtKB-KW"/>
</dbReference>
<keyword evidence="2" id="KW-0547">Nucleotide-binding</keyword>
<sequence>MPRSALVAPGPALSAAERTRHARHLLLPGVGEEGQRRLANARVLLVGAGGLGSPAALYLAAAGVGTLTIVDDDLVDLTNLQRQILHGERDVGRRKVDSARDAVSRIAGATTVHTVDRRLDESSVLPLVADHDLVIDGADNFPTRALVSRACALLAVPHVWASVHRFDAQASVWWAGEGPCYHCVFPQQPSPDQVPSCAVGGVLGATVGAIGSVLAVEAIKLIVGLGEPLIGRLLVHDGLAQTWDTLTVRADPDCRVCGSEADPTAPLSGGTAEPVPAAYRPGEGVAPEDLAGLLEGGATLIDVREPGEREIVTIPGAIPLPLAAVLAGAPVPPGVLVVHCKSGGRSARAVATLRARGVDARNLDGGILAWVARIRPEESTY</sequence>
<dbReference type="GO" id="GO:0005829">
    <property type="term" value="C:cytosol"/>
    <property type="evidence" value="ECO:0007669"/>
    <property type="project" value="TreeGrafter"/>
</dbReference>
<dbReference type="EMBL" id="CAIZ01000010">
    <property type="protein sequence ID" value="CCH68565.1"/>
    <property type="molecule type" value="Genomic_DNA"/>
</dbReference>
<dbReference type="PROSITE" id="PS50206">
    <property type="entry name" value="RHODANESE_3"/>
    <property type="match status" value="1"/>
</dbReference>
<dbReference type="GO" id="GO:0005524">
    <property type="term" value="F:ATP binding"/>
    <property type="evidence" value="ECO:0007669"/>
    <property type="project" value="UniProtKB-KW"/>
</dbReference>
<dbReference type="Proteomes" id="UP000013167">
    <property type="component" value="Unassembled WGS sequence"/>
</dbReference>
<dbReference type="CDD" id="cd00757">
    <property type="entry name" value="ThiF_MoeB_HesA_family"/>
    <property type="match status" value="1"/>
</dbReference>
<dbReference type="PANTHER" id="PTHR10953">
    <property type="entry name" value="UBIQUITIN-ACTIVATING ENZYME E1"/>
    <property type="match status" value="1"/>
</dbReference>
<dbReference type="STRING" id="1193181.BN10_1070005"/>
<keyword evidence="5" id="KW-0548">Nucleotidyltransferase</keyword>
<dbReference type="EC" id="2.8.1.-" evidence="5"/>
<dbReference type="Pfam" id="PF00581">
    <property type="entry name" value="Rhodanese"/>
    <property type="match status" value="1"/>
</dbReference>
<dbReference type="eggNOG" id="COG0476">
    <property type="taxonomic scope" value="Bacteria"/>
</dbReference>
<accession>N0DYZ7</accession>
<dbReference type="GO" id="GO:0004792">
    <property type="term" value="F:thiosulfate-cyanide sulfurtransferase activity"/>
    <property type="evidence" value="ECO:0007669"/>
    <property type="project" value="TreeGrafter"/>
</dbReference>
<evidence type="ECO:0000313" key="5">
    <source>
        <dbReference type="EMBL" id="CCH68565.1"/>
    </source>
</evidence>
<dbReference type="SMART" id="SM00450">
    <property type="entry name" value="RHOD"/>
    <property type="match status" value="1"/>
</dbReference>
<dbReference type="Gene3D" id="3.40.50.720">
    <property type="entry name" value="NAD(P)-binding Rossmann-like Domain"/>
    <property type="match status" value="1"/>
</dbReference>
<dbReference type="PANTHER" id="PTHR10953:SF102">
    <property type="entry name" value="ADENYLYLTRANSFERASE AND SULFURTRANSFERASE MOCS3"/>
    <property type="match status" value="1"/>
</dbReference>
<dbReference type="Pfam" id="PF00899">
    <property type="entry name" value="ThiF"/>
    <property type="match status" value="1"/>
</dbReference>
<dbReference type="InterPro" id="IPR000594">
    <property type="entry name" value="ThiF_NAD_FAD-bd"/>
</dbReference>
<dbReference type="FunFam" id="3.40.50.720:FF:000033">
    <property type="entry name" value="Adenylyltransferase and sulfurtransferase MOCS3"/>
    <property type="match status" value="1"/>
</dbReference>
<evidence type="ECO:0000259" key="4">
    <source>
        <dbReference type="PROSITE" id="PS50206"/>
    </source>
</evidence>
<feature type="domain" description="Rhodanese" evidence="4">
    <location>
        <begin position="294"/>
        <end position="379"/>
    </location>
</feature>
<evidence type="ECO:0000256" key="1">
    <source>
        <dbReference type="ARBA" id="ARBA00022679"/>
    </source>
</evidence>
<keyword evidence="6" id="KW-1185">Reference proteome</keyword>
<name>N0DYZ7_9MICO</name>
<dbReference type="CDD" id="cd00158">
    <property type="entry name" value="RHOD"/>
    <property type="match status" value="1"/>
</dbReference>
<proteinExistence type="predicted"/>
<dbReference type="InterPro" id="IPR036873">
    <property type="entry name" value="Rhodanese-like_dom_sf"/>
</dbReference>
<dbReference type="InterPro" id="IPR035985">
    <property type="entry name" value="Ubiquitin-activating_enz"/>
</dbReference>
<dbReference type="EC" id="2.7.7.-" evidence="5"/>
<gene>
    <name evidence="5" type="primary">moeZ</name>
    <name evidence="5" type="ORF">BN10_1070005</name>
</gene>
<dbReference type="RefSeq" id="WP_010851469.1">
    <property type="nucleotide sequence ID" value="NZ_HF570956.1"/>
</dbReference>
<evidence type="ECO:0000256" key="3">
    <source>
        <dbReference type="ARBA" id="ARBA00022840"/>
    </source>
</evidence>
<dbReference type="GO" id="GO:0008146">
    <property type="term" value="F:sulfotransferase activity"/>
    <property type="evidence" value="ECO:0007669"/>
    <property type="project" value="TreeGrafter"/>
</dbReference>
<keyword evidence="1 5" id="KW-0808">Transferase</keyword>
<dbReference type="AlphaFoldDB" id="N0DYZ7"/>
<dbReference type="OrthoDB" id="9804286at2"/>
<dbReference type="GO" id="GO:0008641">
    <property type="term" value="F:ubiquitin-like modifier activating enzyme activity"/>
    <property type="evidence" value="ECO:0007669"/>
    <property type="project" value="InterPro"/>
</dbReference>